<protein>
    <recommendedName>
        <fullName evidence="4">VWFA domain-containing protein</fullName>
    </recommendedName>
</protein>
<dbReference type="STRING" id="68775.A0A5C3MGU2"/>
<name>A0A5C3MGU2_9AGAR</name>
<keyword evidence="3" id="KW-1185">Reference proteome</keyword>
<dbReference type="SUPFAM" id="SSF53300">
    <property type="entry name" value="vWA-like"/>
    <property type="match status" value="1"/>
</dbReference>
<dbReference type="OrthoDB" id="2142040at2759"/>
<dbReference type="InterPro" id="IPR036465">
    <property type="entry name" value="vWFA_dom_sf"/>
</dbReference>
<dbReference type="Gene3D" id="3.40.50.410">
    <property type="entry name" value="von Willebrand factor, type A domain"/>
    <property type="match status" value="1"/>
</dbReference>
<dbReference type="Proteomes" id="UP000308652">
    <property type="component" value="Unassembled WGS sequence"/>
</dbReference>
<dbReference type="AlphaFoldDB" id="A0A5C3MGU2"/>
<dbReference type="PANTHER" id="PTHR34706:SF1">
    <property type="entry name" value="VWFA DOMAIN-CONTAINING PROTEIN"/>
    <property type="match status" value="1"/>
</dbReference>
<accession>A0A5C3MGU2</accession>
<feature type="compositionally biased region" description="Basic and acidic residues" evidence="1">
    <location>
        <begin position="32"/>
        <end position="46"/>
    </location>
</feature>
<dbReference type="PANTHER" id="PTHR34706">
    <property type="entry name" value="SLR1338 PROTEIN"/>
    <property type="match status" value="1"/>
</dbReference>
<evidence type="ECO:0000256" key="1">
    <source>
        <dbReference type="SAM" id="MobiDB-lite"/>
    </source>
</evidence>
<proteinExistence type="predicted"/>
<reference evidence="2 3" key="1">
    <citation type="journal article" date="2019" name="Nat. Ecol. Evol.">
        <title>Megaphylogeny resolves global patterns of mushroom evolution.</title>
        <authorList>
            <person name="Varga T."/>
            <person name="Krizsan K."/>
            <person name="Foldi C."/>
            <person name="Dima B."/>
            <person name="Sanchez-Garcia M."/>
            <person name="Sanchez-Ramirez S."/>
            <person name="Szollosi G.J."/>
            <person name="Szarkandi J.G."/>
            <person name="Papp V."/>
            <person name="Albert L."/>
            <person name="Andreopoulos W."/>
            <person name="Angelini C."/>
            <person name="Antonin V."/>
            <person name="Barry K.W."/>
            <person name="Bougher N.L."/>
            <person name="Buchanan P."/>
            <person name="Buyck B."/>
            <person name="Bense V."/>
            <person name="Catcheside P."/>
            <person name="Chovatia M."/>
            <person name="Cooper J."/>
            <person name="Damon W."/>
            <person name="Desjardin D."/>
            <person name="Finy P."/>
            <person name="Geml J."/>
            <person name="Haridas S."/>
            <person name="Hughes K."/>
            <person name="Justo A."/>
            <person name="Karasinski D."/>
            <person name="Kautmanova I."/>
            <person name="Kiss B."/>
            <person name="Kocsube S."/>
            <person name="Kotiranta H."/>
            <person name="LaButti K.M."/>
            <person name="Lechner B.E."/>
            <person name="Liimatainen K."/>
            <person name="Lipzen A."/>
            <person name="Lukacs Z."/>
            <person name="Mihaltcheva S."/>
            <person name="Morgado L.N."/>
            <person name="Niskanen T."/>
            <person name="Noordeloos M.E."/>
            <person name="Ohm R.A."/>
            <person name="Ortiz-Santana B."/>
            <person name="Ovrebo C."/>
            <person name="Racz N."/>
            <person name="Riley R."/>
            <person name="Savchenko A."/>
            <person name="Shiryaev A."/>
            <person name="Soop K."/>
            <person name="Spirin V."/>
            <person name="Szebenyi C."/>
            <person name="Tomsovsky M."/>
            <person name="Tulloss R.E."/>
            <person name="Uehling J."/>
            <person name="Grigoriev I.V."/>
            <person name="Vagvolgyi C."/>
            <person name="Papp T."/>
            <person name="Martin F.M."/>
            <person name="Miettinen O."/>
            <person name="Hibbett D.S."/>
            <person name="Nagy L.G."/>
        </authorList>
    </citation>
    <scope>NUCLEOTIDE SEQUENCE [LARGE SCALE GENOMIC DNA]</scope>
    <source>
        <strain evidence="2 3">CBS 166.37</strain>
    </source>
</reference>
<gene>
    <name evidence="2" type="ORF">BDQ12DRAFT_675689</name>
</gene>
<evidence type="ECO:0000313" key="3">
    <source>
        <dbReference type="Proteomes" id="UP000308652"/>
    </source>
</evidence>
<organism evidence="2 3">
    <name type="scientific">Crucibulum laeve</name>
    <dbReference type="NCBI Taxonomy" id="68775"/>
    <lineage>
        <taxon>Eukaryota</taxon>
        <taxon>Fungi</taxon>
        <taxon>Dikarya</taxon>
        <taxon>Basidiomycota</taxon>
        <taxon>Agaricomycotina</taxon>
        <taxon>Agaricomycetes</taxon>
        <taxon>Agaricomycetidae</taxon>
        <taxon>Agaricales</taxon>
        <taxon>Agaricineae</taxon>
        <taxon>Nidulariaceae</taxon>
        <taxon>Crucibulum</taxon>
    </lineage>
</organism>
<feature type="region of interest" description="Disordered" evidence="1">
    <location>
        <begin position="28"/>
        <end position="56"/>
    </location>
</feature>
<evidence type="ECO:0008006" key="4">
    <source>
        <dbReference type="Google" id="ProtNLM"/>
    </source>
</evidence>
<dbReference type="EMBL" id="ML213591">
    <property type="protein sequence ID" value="TFK43865.1"/>
    <property type="molecule type" value="Genomic_DNA"/>
</dbReference>
<sequence length="284" mass="31427">MVHSSSFSTQFRWSDSVPLPAYESRRANPFSDLRDASSDQKADNPDRGLLSGSGSSSAFARPQMLVGSSENTFQILNKYDTVIIVDDSTSMTKFWTEVSSALASLAAIAGTYDEDGIDVHFLNSPQYELHLRTEQDVQQLFNSVSPGGYTPIGDKLEEFLLPYVKKFKAEYDSLKPGKKTKVKPVNYLIITDGVPSDDPESVIEITAKRLDQMNAPLSQVGIQFVQIGNLPEATAYLQELDDALKGKYGMRDIVDTTPYHGKLDGDELVKALTGGINRRMDRKK</sequence>
<evidence type="ECO:0000313" key="2">
    <source>
        <dbReference type="EMBL" id="TFK43865.1"/>
    </source>
</evidence>